<dbReference type="PANTHER" id="PTHR30511">
    <property type="entry name" value="ALANINE RACEMASE"/>
    <property type="match status" value="1"/>
</dbReference>
<comment type="pathway">
    <text evidence="10">Cell wall biogenesis; peptidoglycan biosynthesis.</text>
</comment>
<dbReference type="NCBIfam" id="NF002528">
    <property type="entry name" value="PRK01966.1-4"/>
    <property type="match status" value="1"/>
</dbReference>
<gene>
    <name evidence="16" type="primary">alr</name>
    <name evidence="10" type="synonym">ddl</name>
    <name evidence="16" type="ORF">KDK95_23960</name>
</gene>
<dbReference type="InterPro" id="IPR016185">
    <property type="entry name" value="PreATP-grasp_dom_sf"/>
</dbReference>
<dbReference type="EMBL" id="JAGSOH010000084">
    <property type="protein sequence ID" value="MBR7829383.1"/>
    <property type="molecule type" value="Genomic_DNA"/>
</dbReference>
<dbReference type="NCBIfam" id="TIGR00492">
    <property type="entry name" value="alr"/>
    <property type="match status" value="1"/>
</dbReference>
<feature type="modified residue" description="N6-(pyridoxal phosphate)lysine" evidence="11 12">
    <location>
        <position position="31"/>
    </location>
</feature>
<dbReference type="PROSITE" id="PS00844">
    <property type="entry name" value="DALA_DALA_LIGASE_2"/>
    <property type="match status" value="1"/>
</dbReference>
<dbReference type="PROSITE" id="PS00843">
    <property type="entry name" value="DALA_DALA_LIGASE_1"/>
    <property type="match status" value="1"/>
</dbReference>
<evidence type="ECO:0000259" key="15">
    <source>
        <dbReference type="PROSITE" id="PS50975"/>
    </source>
</evidence>
<dbReference type="GO" id="GO:0008360">
    <property type="term" value="P:regulation of cell shape"/>
    <property type="evidence" value="ECO:0007669"/>
    <property type="project" value="UniProtKB-KW"/>
</dbReference>
<dbReference type="Pfam" id="PF01168">
    <property type="entry name" value="Ala_racemase_N"/>
    <property type="match status" value="1"/>
</dbReference>
<dbReference type="EC" id="6.3.2.4" evidence="10"/>
<evidence type="ECO:0000256" key="9">
    <source>
        <dbReference type="ARBA" id="ARBA00023316"/>
    </source>
</evidence>
<keyword evidence="10" id="KW-0963">Cytoplasm</keyword>
<feature type="binding site" evidence="11 13">
    <location>
        <position position="129"/>
    </location>
    <ligand>
        <name>substrate</name>
    </ligand>
</feature>
<comment type="pathway">
    <text evidence="11">Amino-acid biosynthesis; D-alanine biosynthesis; D-alanine from L-alanine: step 1/1.</text>
</comment>
<dbReference type="SUPFAM" id="SSF52440">
    <property type="entry name" value="PreATP-grasp domain"/>
    <property type="match status" value="1"/>
</dbReference>
<evidence type="ECO:0000256" key="6">
    <source>
        <dbReference type="ARBA" id="ARBA00022960"/>
    </source>
</evidence>
<evidence type="ECO:0000256" key="13">
    <source>
        <dbReference type="PIRSR" id="PIRSR600821-52"/>
    </source>
</evidence>
<comment type="function">
    <text evidence="10">Cell wall formation.</text>
</comment>
<name>A0A941EFC5_9ACTN</name>
<evidence type="ECO:0000256" key="4">
    <source>
        <dbReference type="ARBA" id="ARBA00022840"/>
    </source>
</evidence>
<evidence type="ECO:0000256" key="10">
    <source>
        <dbReference type="HAMAP-Rule" id="MF_00047"/>
    </source>
</evidence>
<evidence type="ECO:0000256" key="12">
    <source>
        <dbReference type="PIRSR" id="PIRSR600821-50"/>
    </source>
</evidence>
<keyword evidence="4 14" id="KW-0067">ATP-binding</keyword>
<dbReference type="CDD" id="cd00430">
    <property type="entry name" value="PLPDE_III_AR"/>
    <property type="match status" value="1"/>
</dbReference>
<keyword evidence="2 10" id="KW-0436">Ligase</keyword>
<comment type="catalytic activity">
    <reaction evidence="10">
        <text>2 D-alanine + ATP = D-alanyl-D-alanine + ADP + phosphate + H(+)</text>
        <dbReference type="Rhea" id="RHEA:11224"/>
        <dbReference type="ChEBI" id="CHEBI:15378"/>
        <dbReference type="ChEBI" id="CHEBI:30616"/>
        <dbReference type="ChEBI" id="CHEBI:43474"/>
        <dbReference type="ChEBI" id="CHEBI:57416"/>
        <dbReference type="ChEBI" id="CHEBI:57822"/>
        <dbReference type="ChEBI" id="CHEBI:456216"/>
        <dbReference type="EC" id="6.3.2.4"/>
    </reaction>
</comment>
<dbReference type="RefSeq" id="WP_212520518.1">
    <property type="nucleotide sequence ID" value="NZ_JAGSOH010000084.1"/>
</dbReference>
<evidence type="ECO:0000256" key="5">
    <source>
        <dbReference type="ARBA" id="ARBA00022898"/>
    </source>
</evidence>
<keyword evidence="3 14" id="KW-0547">Nucleotide-binding</keyword>
<dbReference type="EC" id="5.1.1.1" evidence="11"/>
<dbReference type="GO" id="GO:0030170">
    <property type="term" value="F:pyridoxal phosphate binding"/>
    <property type="evidence" value="ECO:0007669"/>
    <property type="project" value="UniProtKB-UniRule"/>
</dbReference>
<dbReference type="AlphaFoldDB" id="A0A941EFC5"/>
<dbReference type="SMART" id="SM01005">
    <property type="entry name" value="Ala_racemase_C"/>
    <property type="match status" value="1"/>
</dbReference>
<evidence type="ECO:0000256" key="7">
    <source>
        <dbReference type="ARBA" id="ARBA00022984"/>
    </source>
</evidence>
<keyword evidence="5 11" id="KW-0663">Pyridoxal phosphate</keyword>
<evidence type="ECO:0000256" key="2">
    <source>
        <dbReference type="ARBA" id="ARBA00022598"/>
    </source>
</evidence>
<evidence type="ECO:0000256" key="14">
    <source>
        <dbReference type="PROSITE-ProRule" id="PRU00409"/>
    </source>
</evidence>
<dbReference type="InterPro" id="IPR013815">
    <property type="entry name" value="ATP_grasp_subdomain_1"/>
</dbReference>
<dbReference type="SUPFAM" id="SSF56059">
    <property type="entry name" value="Glutathione synthetase ATP-binding domain-like"/>
    <property type="match status" value="1"/>
</dbReference>
<dbReference type="InterPro" id="IPR020622">
    <property type="entry name" value="Ala_racemase_pyridoxalP-BS"/>
</dbReference>
<comment type="caution">
    <text evidence="16">The sequence shown here is derived from an EMBL/GenBank/DDBJ whole genome shotgun (WGS) entry which is preliminary data.</text>
</comment>
<comment type="function">
    <text evidence="11">Catalyzes the interconversion of L-alanine and D-alanine. May also act on other amino acids.</text>
</comment>
<dbReference type="NCBIfam" id="TIGR01205">
    <property type="entry name" value="D_ala_D_alaTIGR"/>
    <property type="match status" value="1"/>
</dbReference>
<dbReference type="InterPro" id="IPR001608">
    <property type="entry name" value="Ala_racemase_N"/>
</dbReference>
<dbReference type="PROSITE" id="PS00395">
    <property type="entry name" value="ALANINE_RACEMASE"/>
    <property type="match status" value="1"/>
</dbReference>
<dbReference type="Proteomes" id="UP000676325">
    <property type="component" value="Unassembled WGS sequence"/>
</dbReference>
<keyword evidence="6 10" id="KW-0133">Cell shape</keyword>
<dbReference type="Pfam" id="PF00842">
    <property type="entry name" value="Ala_racemase_C"/>
    <property type="match status" value="1"/>
</dbReference>
<dbReference type="InterPro" id="IPR011079">
    <property type="entry name" value="Ala_racemase_C"/>
</dbReference>
<dbReference type="HAMAP" id="MF_01201">
    <property type="entry name" value="Ala_racemase"/>
    <property type="match status" value="1"/>
</dbReference>
<evidence type="ECO:0000256" key="1">
    <source>
        <dbReference type="ARBA" id="ARBA00001933"/>
    </source>
</evidence>
<feature type="binding site" evidence="11 13">
    <location>
        <position position="305"/>
    </location>
    <ligand>
        <name>substrate</name>
    </ligand>
</feature>
<feature type="domain" description="ATP-grasp" evidence="15">
    <location>
        <begin position="515"/>
        <end position="721"/>
    </location>
</feature>
<comment type="subcellular location">
    <subcellularLocation>
        <location evidence="10">Cytoplasm</location>
    </subcellularLocation>
</comment>
<dbReference type="HAMAP" id="MF_00047">
    <property type="entry name" value="Dala_Dala_lig"/>
    <property type="match status" value="1"/>
</dbReference>
<dbReference type="Gene3D" id="3.30.1490.20">
    <property type="entry name" value="ATP-grasp fold, A domain"/>
    <property type="match status" value="1"/>
</dbReference>
<dbReference type="SUPFAM" id="SSF50621">
    <property type="entry name" value="Alanine racemase C-terminal domain-like"/>
    <property type="match status" value="1"/>
</dbReference>
<dbReference type="SUPFAM" id="SSF51419">
    <property type="entry name" value="PLP-binding barrel"/>
    <property type="match status" value="1"/>
</dbReference>
<dbReference type="FunFam" id="3.20.20.10:FF:000002">
    <property type="entry name" value="Alanine racemase"/>
    <property type="match status" value="1"/>
</dbReference>
<reference evidence="16" key="1">
    <citation type="submission" date="2021-04" db="EMBL/GenBank/DDBJ databases">
        <title>Genome based classification of Actinospica acidithermotolerans sp. nov., an actinobacterium isolated from an Indonesian hot spring.</title>
        <authorList>
            <person name="Kusuma A.B."/>
            <person name="Putra K.E."/>
            <person name="Nafisah S."/>
            <person name="Loh J."/>
            <person name="Nouioui I."/>
            <person name="Goodfellow M."/>
        </authorList>
    </citation>
    <scope>NUCLEOTIDE SEQUENCE</scope>
    <source>
        <strain evidence="16">MGRD01-02</strain>
    </source>
</reference>
<keyword evidence="7 10" id="KW-0573">Peptidoglycan synthesis</keyword>
<dbReference type="Gene3D" id="3.30.470.20">
    <property type="entry name" value="ATP-grasp fold, B domain"/>
    <property type="match status" value="1"/>
</dbReference>
<comment type="similarity">
    <text evidence="11">Belongs to the alanine racemase family.</text>
</comment>
<dbReference type="Pfam" id="PF01820">
    <property type="entry name" value="Dala_Dala_lig_N"/>
    <property type="match status" value="1"/>
</dbReference>
<comment type="catalytic activity">
    <reaction evidence="11">
        <text>L-alanine = D-alanine</text>
        <dbReference type="Rhea" id="RHEA:20249"/>
        <dbReference type="ChEBI" id="CHEBI:57416"/>
        <dbReference type="ChEBI" id="CHEBI:57972"/>
        <dbReference type="EC" id="5.1.1.1"/>
    </reaction>
</comment>
<protein>
    <recommendedName>
        <fullName evidence="10 11">Multifunctional fusion protein</fullName>
    </recommendedName>
    <domain>
        <recommendedName>
            <fullName evidence="10">D-alanine--D-alanine ligase</fullName>
            <ecNumber evidence="10">6.3.2.4</ecNumber>
        </recommendedName>
        <alternativeName>
            <fullName evidence="10">D-Ala-D-Ala ligase</fullName>
        </alternativeName>
        <alternativeName>
            <fullName evidence="10">D-alanylalanine synthetase</fullName>
        </alternativeName>
    </domain>
    <domain>
        <recommendedName>
            <fullName evidence="11">Alanine racemase</fullName>
            <ecNumber evidence="11">5.1.1.1</ecNumber>
        </recommendedName>
    </domain>
</protein>
<feature type="active site" description="Proton acceptor; specific for D-alanine" evidence="11">
    <location>
        <position position="31"/>
    </location>
</feature>
<dbReference type="GO" id="GO:0008784">
    <property type="term" value="F:alanine racemase activity"/>
    <property type="evidence" value="ECO:0007669"/>
    <property type="project" value="UniProtKB-UniRule"/>
</dbReference>
<dbReference type="InterPro" id="IPR005905">
    <property type="entry name" value="D_ala_D_ala"/>
</dbReference>
<dbReference type="GO" id="GO:0005829">
    <property type="term" value="C:cytosol"/>
    <property type="evidence" value="ECO:0007669"/>
    <property type="project" value="TreeGrafter"/>
</dbReference>
<dbReference type="GO" id="GO:0008716">
    <property type="term" value="F:D-alanine-D-alanine ligase activity"/>
    <property type="evidence" value="ECO:0007669"/>
    <property type="project" value="UniProtKB-UniRule"/>
</dbReference>
<comment type="cofactor">
    <cofactor evidence="1 11 12">
        <name>pyridoxal 5'-phosphate</name>
        <dbReference type="ChEBI" id="CHEBI:597326"/>
    </cofactor>
</comment>
<dbReference type="PANTHER" id="PTHR30511:SF0">
    <property type="entry name" value="ALANINE RACEMASE, CATABOLIC-RELATED"/>
    <property type="match status" value="1"/>
</dbReference>
<dbReference type="GO" id="GO:0005524">
    <property type="term" value="F:ATP binding"/>
    <property type="evidence" value="ECO:0007669"/>
    <property type="project" value="UniProtKB-UniRule"/>
</dbReference>
<dbReference type="InterPro" id="IPR009006">
    <property type="entry name" value="Ala_racemase/Decarboxylase_C"/>
</dbReference>
<dbReference type="InterPro" id="IPR011761">
    <property type="entry name" value="ATP-grasp"/>
</dbReference>
<dbReference type="Pfam" id="PF07478">
    <property type="entry name" value="Dala_Dala_lig_C"/>
    <property type="match status" value="1"/>
</dbReference>
<dbReference type="GO" id="GO:0009252">
    <property type="term" value="P:peptidoglycan biosynthetic process"/>
    <property type="evidence" value="ECO:0007669"/>
    <property type="project" value="UniProtKB-UniRule"/>
</dbReference>
<dbReference type="PRINTS" id="PR00992">
    <property type="entry name" value="ALARACEMASE"/>
</dbReference>
<comment type="similarity">
    <text evidence="10">Belongs to the D-alanine--D-alanine ligase family.</text>
</comment>
<dbReference type="InterPro" id="IPR000821">
    <property type="entry name" value="Ala_racemase"/>
</dbReference>
<evidence type="ECO:0000313" key="16">
    <source>
        <dbReference type="EMBL" id="MBR7829383.1"/>
    </source>
</evidence>
<dbReference type="Gene3D" id="2.40.37.10">
    <property type="entry name" value="Lyase, Ornithine Decarboxylase, Chain A, domain 1"/>
    <property type="match status" value="1"/>
</dbReference>
<evidence type="ECO:0000256" key="8">
    <source>
        <dbReference type="ARBA" id="ARBA00023235"/>
    </source>
</evidence>
<dbReference type="Gene3D" id="3.20.20.10">
    <property type="entry name" value="Alanine racemase"/>
    <property type="match status" value="1"/>
</dbReference>
<dbReference type="PROSITE" id="PS50975">
    <property type="entry name" value="ATP_GRASP"/>
    <property type="match status" value="1"/>
</dbReference>
<evidence type="ECO:0000313" key="17">
    <source>
        <dbReference type="Proteomes" id="UP000676325"/>
    </source>
</evidence>
<keyword evidence="17" id="KW-1185">Reference proteome</keyword>
<dbReference type="InterPro" id="IPR011127">
    <property type="entry name" value="Dala_Dala_lig_N"/>
</dbReference>
<feature type="active site" description="Proton acceptor; specific for L-alanine" evidence="11">
    <location>
        <position position="257"/>
    </location>
</feature>
<sequence length="729" mass="77440">MTEAVVDLAALAENLRIFRARTDAALMAVVKADGYGHGAVQIARAALAHGATWLAASFIGEALALRAAGIQAPILTFLHLPDEDVTEALRADLDLTVSSQAQLAEIAACAKRLGRTAEVQLKVDTGLHRNGASPAQWPALVEAAARLEREGSVHVRGIWSHLVHPDQPGHPTTTRQLDLFDEAVREAERAGLTGRLRHIANSTAALTIPRSHYDVIRLGSGLYGIDHAGGNGLVPTMTLRARIAMTRRVDAGEGVSYDHLYQTAEASNLALVPLGYADGLPRAASGSARISVLGEQRSVAGRIAMNSCIVDAGQLDVMPGDEAVVFGTGSRGEPTVADWAAWSGTTPLEILTRVSPRVPRRYITAAEGEVPAARESGHDGKLRVVVLFGGPGGEYDVSCASGATIVSYLDRERYRVQPVRISPEGRWIPGPTDWPAGVFGPHDLVAATPDPAVRSGAGHGQALEVLAAADVVVPALHGPFGEDGTVQALMDALGVRYVGSGMAASVLGMDKDAAKRVLVTSGLRVADWAVLRREVDDLSDADRERLGLPAFVKPARSGSSVGVSRVKNWEELGTALATARKWDEKVLVERSVIGREVDIAVLEHPDGRIEASPPVEIVLHQGGRDFLDYAAKYQDATATDILLPAPIAPEITAELQRMAVQAFEILGCRGLARVDFLLRDGVEPVFNEINTFPGFSATSLYPRMWAEAGIPLPRLLDTMIDTVLAGVPA</sequence>
<dbReference type="GO" id="GO:0046872">
    <property type="term" value="F:metal ion binding"/>
    <property type="evidence" value="ECO:0007669"/>
    <property type="project" value="InterPro"/>
</dbReference>
<evidence type="ECO:0000256" key="11">
    <source>
        <dbReference type="HAMAP-Rule" id="MF_01201"/>
    </source>
</evidence>
<proteinExistence type="inferred from homology"/>
<evidence type="ECO:0000256" key="3">
    <source>
        <dbReference type="ARBA" id="ARBA00022741"/>
    </source>
</evidence>
<dbReference type="InterPro" id="IPR011095">
    <property type="entry name" value="Dala_Dala_lig_C"/>
</dbReference>
<dbReference type="Gene3D" id="3.40.50.20">
    <property type="match status" value="1"/>
</dbReference>
<keyword evidence="8 11" id="KW-0413">Isomerase</keyword>
<dbReference type="GO" id="GO:0030632">
    <property type="term" value="P:D-alanine biosynthetic process"/>
    <property type="evidence" value="ECO:0007669"/>
    <property type="project" value="UniProtKB-UniRule"/>
</dbReference>
<keyword evidence="9 10" id="KW-0961">Cell wall biogenesis/degradation</keyword>
<dbReference type="InterPro" id="IPR029066">
    <property type="entry name" value="PLP-binding_barrel"/>
</dbReference>
<accession>A0A941EFC5</accession>
<organism evidence="16 17">
    <name type="scientific">Actinospica acidithermotolerans</name>
    <dbReference type="NCBI Taxonomy" id="2828514"/>
    <lineage>
        <taxon>Bacteria</taxon>
        <taxon>Bacillati</taxon>
        <taxon>Actinomycetota</taxon>
        <taxon>Actinomycetes</taxon>
        <taxon>Catenulisporales</taxon>
        <taxon>Actinospicaceae</taxon>
        <taxon>Actinospica</taxon>
    </lineage>
</organism>
<dbReference type="GO" id="GO:0071555">
    <property type="term" value="P:cell wall organization"/>
    <property type="evidence" value="ECO:0007669"/>
    <property type="project" value="UniProtKB-KW"/>
</dbReference>
<dbReference type="InterPro" id="IPR000291">
    <property type="entry name" value="D-Ala_lig_Van_CS"/>
</dbReference>